<sequence length="410" mass="41449">MSDSSSSSSKPVLTIGLCFLVALLEGLDLQATGVAAPHMAKAFALTPAMLGWVFSAGLLGLLPGAFIGGWLADRLGRKAILIVAVLLFGGFSLGTAHADTYTSLLIARLMTGLGLGAALPILIALASEAAPQRLRSTAVSVTYCGVPLGGAIASVIGMAGLGEDWRAVFYVGGIAPIAIAFVLMVWLKESQAFRAQPAASTGGNGMLAQLFGPGQVSRTLLLWVACFFTLTVLYMLLNWLPSLLIGQGYSRPQAGAVQILFNLGGAAGSFLTGRMMDRGLAGRAVFIAYAGMLASLAGLGLSTSFGLMLLAGFTAGYCAIGGQLVLYALAPTLYSTHVRATGVGASVAVGRLGSMAGPLAAGQILAAGAGVGGLLLAASPGLVVAALAARALLGQRSRPAVNTPVEEVAR</sequence>
<evidence type="ECO:0000313" key="10">
    <source>
        <dbReference type="Proteomes" id="UP000516786"/>
    </source>
</evidence>
<dbReference type="EMBL" id="AP015029">
    <property type="protein sequence ID" value="BAW23890.1"/>
    <property type="molecule type" value="Genomic_DNA"/>
</dbReference>
<dbReference type="Gene3D" id="1.20.1250.20">
    <property type="entry name" value="MFS general substrate transporter like domains"/>
    <property type="match status" value="2"/>
</dbReference>
<dbReference type="AlphaFoldDB" id="A0A1L7NEK1"/>
<evidence type="ECO:0000313" key="7">
    <source>
        <dbReference type="EMBL" id="BAW23890.1"/>
    </source>
</evidence>
<reference evidence="8 10" key="2">
    <citation type="submission" date="2020-09" db="EMBL/GenBank/DDBJ databases">
        <title>Co-existence of a novel multidrug-resistance efflux pump with carbapenem resistance gene blaVIM-2 in one megaplasmid in Pseudomonas putida.</title>
        <authorList>
            <person name="Peng K."/>
            <person name="Li R."/>
        </authorList>
    </citation>
    <scope>NUCLEOTIDE SEQUENCE [LARGE SCALE GENOMIC DNA]</scope>
    <source>
        <strain evidence="8 10">ZXPA-20</strain>
    </source>
</reference>
<gene>
    <name evidence="8" type="primary">mhpT</name>
    <name evidence="8" type="ORF">ID616_18280</name>
    <name evidence="7" type="ORF">KF715C_ch33170</name>
</gene>
<dbReference type="Proteomes" id="UP000516786">
    <property type="component" value="Chromosome"/>
</dbReference>
<dbReference type="Proteomes" id="UP000218731">
    <property type="component" value="Chromosome 1"/>
</dbReference>
<feature type="domain" description="Major facilitator superfamily (MFS) profile" evidence="6">
    <location>
        <begin position="14"/>
        <end position="397"/>
    </location>
</feature>
<dbReference type="PANTHER" id="PTHR23508">
    <property type="entry name" value="CARBOXYLIC ACID TRANSPORTER PROTEIN HOMOLOG"/>
    <property type="match status" value="1"/>
</dbReference>
<feature type="transmembrane region" description="Helical" evidence="5">
    <location>
        <begin position="252"/>
        <end position="272"/>
    </location>
</feature>
<feature type="transmembrane region" description="Helical" evidence="5">
    <location>
        <begin position="284"/>
        <end position="301"/>
    </location>
</feature>
<dbReference type="PANTHER" id="PTHR23508:SF10">
    <property type="entry name" value="CARBOXYLIC ACID TRANSPORTER PROTEIN HOMOLOG"/>
    <property type="match status" value="1"/>
</dbReference>
<evidence type="ECO:0000259" key="6">
    <source>
        <dbReference type="PROSITE" id="PS50850"/>
    </source>
</evidence>
<evidence type="ECO:0000256" key="2">
    <source>
        <dbReference type="ARBA" id="ARBA00022692"/>
    </source>
</evidence>
<feature type="transmembrane region" description="Helical" evidence="5">
    <location>
        <begin position="52"/>
        <end position="72"/>
    </location>
</feature>
<feature type="transmembrane region" description="Helical" evidence="5">
    <location>
        <begin position="307"/>
        <end position="330"/>
    </location>
</feature>
<evidence type="ECO:0000256" key="4">
    <source>
        <dbReference type="ARBA" id="ARBA00023136"/>
    </source>
</evidence>
<dbReference type="CDD" id="cd17365">
    <property type="entry name" value="MFS_PcaK_like"/>
    <property type="match status" value="1"/>
</dbReference>
<evidence type="ECO:0000256" key="3">
    <source>
        <dbReference type="ARBA" id="ARBA00022989"/>
    </source>
</evidence>
<comment type="subcellular location">
    <subcellularLocation>
        <location evidence="1">Membrane</location>
        <topology evidence="1">Multi-pass membrane protein</topology>
    </subcellularLocation>
</comment>
<dbReference type="RefSeq" id="WP_024717911.1">
    <property type="nucleotide sequence ID" value="NZ_AP015029.1"/>
</dbReference>
<keyword evidence="2 5" id="KW-0812">Transmembrane</keyword>
<evidence type="ECO:0000256" key="5">
    <source>
        <dbReference type="SAM" id="Phobius"/>
    </source>
</evidence>
<feature type="transmembrane region" description="Helical" evidence="5">
    <location>
        <begin position="138"/>
        <end position="161"/>
    </location>
</feature>
<proteinExistence type="predicted"/>
<dbReference type="InterPro" id="IPR036259">
    <property type="entry name" value="MFS_trans_sf"/>
</dbReference>
<dbReference type="Pfam" id="PF07690">
    <property type="entry name" value="MFS_1"/>
    <property type="match status" value="1"/>
</dbReference>
<evidence type="ECO:0000313" key="8">
    <source>
        <dbReference type="EMBL" id="QOC96048.1"/>
    </source>
</evidence>
<dbReference type="EMBL" id="CP061723">
    <property type="protein sequence ID" value="QOC96048.1"/>
    <property type="molecule type" value="Genomic_DNA"/>
</dbReference>
<evidence type="ECO:0000313" key="9">
    <source>
        <dbReference type="Proteomes" id="UP000218731"/>
    </source>
</evidence>
<feature type="transmembrane region" description="Helical" evidence="5">
    <location>
        <begin position="342"/>
        <end position="361"/>
    </location>
</feature>
<reference evidence="7 9" key="1">
    <citation type="submission" date="2015-11" db="EMBL/GenBank/DDBJ databases">
        <title>Complete genome sequencing of a biphenyl-degrading bacterium, Pseudomonas putida KF715 (=NBRC110667).</title>
        <authorList>
            <person name="Suenaga H."/>
            <person name="Fujihara N."/>
            <person name="Watanabe T."/>
            <person name="Hirose J."/>
            <person name="Kimura N."/>
            <person name="Yamazoe A."/>
            <person name="Hosoyama A."/>
            <person name="Shimodaira J."/>
            <person name="Furukawa K."/>
        </authorList>
    </citation>
    <scope>NUCLEOTIDE SEQUENCE [LARGE SCALE GENOMIC DNA]</scope>
    <source>
        <strain evidence="7 9">KF715</strain>
    </source>
</reference>
<dbReference type="SUPFAM" id="SSF103473">
    <property type="entry name" value="MFS general substrate transporter"/>
    <property type="match status" value="1"/>
</dbReference>
<feature type="transmembrane region" description="Helical" evidence="5">
    <location>
        <begin position="79"/>
        <end position="98"/>
    </location>
</feature>
<feature type="transmembrane region" description="Helical" evidence="5">
    <location>
        <begin position="367"/>
        <end position="389"/>
    </location>
</feature>
<name>A0A1L7NEK1_PSEPU</name>
<dbReference type="InterPro" id="IPR020846">
    <property type="entry name" value="MFS_dom"/>
</dbReference>
<dbReference type="PROSITE" id="PS00217">
    <property type="entry name" value="SUGAR_TRANSPORT_2"/>
    <property type="match status" value="1"/>
</dbReference>
<feature type="transmembrane region" description="Helical" evidence="5">
    <location>
        <begin position="167"/>
        <end position="187"/>
    </location>
</feature>
<dbReference type="InterPro" id="IPR011701">
    <property type="entry name" value="MFS"/>
</dbReference>
<dbReference type="GO" id="GO:0005886">
    <property type="term" value="C:plasma membrane"/>
    <property type="evidence" value="ECO:0007669"/>
    <property type="project" value="TreeGrafter"/>
</dbReference>
<dbReference type="GO" id="GO:0046943">
    <property type="term" value="F:carboxylic acid transmembrane transporter activity"/>
    <property type="evidence" value="ECO:0007669"/>
    <property type="project" value="TreeGrafter"/>
</dbReference>
<dbReference type="PROSITE" id="PS00216">
    <property type="entry name" value="SUGAR_TRANSPORT_1"/>
    <property type="match status" value="1"/>
</dbReference>
<dbReference type="PROSITE" id="PS50850">
    <property type="entry name" value="MFS"/>
    <property type="match status" value="1"/>
</dbReference>
<dbReference type="NCBIfam" id="NF008586">
    <property type="entry name" value="PRK11551.1"/>
    <property type="match status" value="1"/>
</dbReference>
<protein>
    <submittedName>
        <fullName evidence="8">3-(3-hydroxy-phenyl)propionate transporter MhpT</fullName>
    </submittedName>
    <submittedName>
        <fullName evidence="7">MFS transporter</fullName>
    </submittedName>
</protein>
<keyword evidence="4 5" id="KW-0472">Membrane</keyword>
<dbReference type="InterPro" id="IPR005829">
    <property type="entry name" value="Sugar_transporter_CS"/>
</dbReference>
<accession>A0A1L7NEK1</accession>
<organism evidence="7 9">
    <name type="scientific">Pseudomonas putida</name>
    <name type="common">Arthrobacter siderocapsulatus</name>
    <dbReference type="NCBI Taxonomy" id="303"/>
    <lineage>
        <taxon>Bacteria</taxon>
        <taxon>Pseudomonadati</taxon>
        <taxon>Pseudomonadota</taxon>
        <taxon>Gammaproteobacteria</taxon>
        <taxon>Pseudomonadales</taxon>
        <taxon>Pseudomonadaceae</taxon>
        <taxon>Pseudomonas</taxon>
    </lineage>
</organism>
<evidence type="ECO:0000256" key="1">
    <source>
        <dbReference type="ARBA" id="ARBA00004141"/>
    </source>
</evidence>
<feature type="transmembrane region" description="Helical" evidence="5">
    <location>
        <begin position="104"/>
        <end position="126"/>
    </location>
</feature>
<keyword evidence="3 5" id="KW-1133">Transmembrane helix</keyword>
<feature type="transmembrane region" description="Helical" evidence="5">
    <location>
        <begin position="220"/>
        <end position="240"/>
    </location>
</feature>